<dbReference type="AlphaFoldDB" id="A0A1N6H8F6"/>
<proteinExistence type="predicted"/>
<dbReference type="Proteomes" id="UP000184782">
    <property type="component" value="Unassembled WGS sequence"/>
</dbReference>
<evidence type="ECO:0000313" key="1">
    <source>
        <dbReference type="EMBL" id="SIO16042.1"/>
    </source>
</evidence>
<keyword evidence="2" id="KW-1185">Reference proteome</keyword>
<organism evidence="1 2">
    <name type="scientific">Chryseobacterium scophthalmum</name>
    <dbReference type="NCBI Taxonomy" id="59733"/>
    <lineage>
        <taxon>Bacteria</taxon>
        <taxon>Pseudomonadati</taxon>
        <taxon>Bacteroidota</taxon>
        <taxon>Flavobacteriia</taxon>
        <taxon>Flavobacteriales</taxon>
        <taxon>Weeksellaceae</taxon>
        <taxon>Chryseobacterium group</taxon>
        <taxon>Chryseobacterium</taxon>
    </lineage>
</organism>
<dbReference type="Pfam" id="PF10977">
    <property type="entry name" value="DUF2797"/>
    <property type="match status" value="1"/>
</dbReference>
<evidence type="ECO:0008006" key="3">
    <source>
        <dbReference type="Google" id="ProtNLM"/>
    </source>
</evidence>
<dbReference type="EMBL" id="FSRQ01000002">
    <property type="protein sequence ID" value="SIO16042.1"/>
    <property type="molecule type" value="Genomic_DNA"/>
</dbReference>
<gene>
    <name evidence="1" type="ORF">SAMN05421769_2297</name>
</gene>
<protein>
    <recommendedName>
        <fullName evidence="3">DUF2797 domain-containing protein</fullName>
    </recommendedName>
</protein>
<reference evidence="2" key="1">
    <citation type="submission" date="2016-12" db="EMBL/GenBank/DDBJ databases">
        <authorList>
            <person name="Varghese N."/>
            <person name="Submissions S."/>
        </authorList>
    </citation>
    <scope>NUCLEOTIDE SEQUENCE [LARGE SCALE GENOMIC DNA]</scope>
    <source>
        <strain evidence="2">DSM 16779</strain>
    </source>
</reference>
<name>A0A1N6H8F6_9FLAO</name>
<dbReference type="STRING" id="59733.SAMN05421769_2297"/>
<accession>A0A1N6H8F6</accession>
<dbReference type="InterPro" id="IPR021246">
    <property type="entry name" value="DUF2797"/>
</dbReference>
<sequence length="280" mass="32589">MNVSCFCTFTFKLFNMQFQGQILKMTTFNDQPIQYYLNLSCDLIHMNELFGKELTIKHTGFQCVNCGLDKTIYRMGFCKSCFFESPYASDTIIRPELSTAHLGIGERDLEVEKQIQLQPHTVYLAYTGDVKVGVTRNTQIPTRWIDQGATFALPIARTENRYEAGMIEVALKEHLADKTNWRKMLQDDFEDEIDLIDFQQKIREYFPDDFQKFYSEGEEMWKFDYPFSKPEKVASFTLDKKPEFTAVLNGIKGQYLSFEGGNFMNVRGHEGYVIELTVKN</sequence>
<evidence type="ECO:0000313" key="2">
    <source>
        <dbReference type="Proteomes" id="UP000184782"/>
    </source>
</evidence>